<reference evidence="7" key="1">
    <citation type="submission" date="2015-08" db="EMBL/GenBank/DDBJ databases">
        <authorList>
            <person name="Babu N.S."/>
            <person name="Beckwith C.J."/>
            <person name="Beseler K.G."/>
            <person name="Brison A."/>
            <person name="Carone J.V."/>
            <person name="Caskin T.P."/>
            <person name="Diamond M."/>
            <person name="Durham M.E."/>
            <person name="Foxe J.M."/>
            <person name="Go M."/>
            <person name="Henderson B.A."/>
            <person name="Jones I.B."/>
            <person name="McGettigan J.A."/>
            <person name="Micheletti S.J."/>
            <person name="Nasrallah M.E."/>
            <person name="Ortiz D."/>
            <person name="Piller C.R."/>
            <person name="Privatt S.R."/>
            <person name="Schneider S.L."/>
            <person name="Sharp S."/>
            <person name="Smith T.C."/>
            <person name="Stanton J.D."/>
            <person name="Ullery H.E."/>
            <person name="Wilson R.J."/>
            <person name="Serrano M.G."/>
            <person name="Buck G."/>
            <person name="Lee V."/>
            <person name="Wang Y."/>
            <person name="Carvalho R."/>
            <person name="Voegtly L."/>
            <person name="Shi R."/>
            <person name="Duckworth R."/>
            <person name="Johnson A."/>
            <person name="Loviza R."/>
            <person name="Walstead R."/>
            <person name="Shah Z."/>
            <person name="Kiflezghi M."/>
            <person name="Wade K."/>
            <person name="Ball S.L."/>
            <person name="Bradley K.W."/>
            <person name="Asai D.J."/>
            <person name="Bowman C.A."/>
            <person name="Russell D.A."/>
            <person name="Pope W.H."/>
            <person name="Jacobs-Sera D."/>
            <person name="Hendrix R.W."/>
            <person name="Hatfull G.F."/>
        </authorList>
    </citation>
    <scope>NUCLEOTIDE SEQUENCE</scope>
</reference>
<evidence type="ECO:0000256" key="4">
    <source>
        <dbReference type="ARBA" id="ARBA00023136"/>
    </source>
</evidence>
<evidence type="ECO:0000256" key="3">
    <source>
        <dbReference type="ARBA" id="ARBA00022989"/>
    </source>
</evidence>
<dbReference type="GO" id="GO:0016020">
    <property type="term" value="C:membrane"/>
    <property type="evidence" value="ECO:0007669"/>
    <property type="project" value="UniProtKB-SubCell"/>
</dbReference>
<dbReference type="InterPro" id="IPR011547">
    <property type="entry name" value="SLC26A/SulP_dom"/>
</dbReference>
<feature type="transmembrane region" description="Helical" evidence="5">
    <location>
        <begin position="186"/>
        <end position="204"/>
    </location>
</feature>
<dbReference type="NCBIfam" id="TIGR00815">
    <property type="entry name" value="sulP"/>
    <property type="match status" value="1"/>
</dbReference>
<evidence type="ECO:0000259" key="6">
    <source>
        <dbReference type="PROSITE" id="PS50801"/>
    </source>
</evidence>
<dbReference type="InterPro" id="IPR036513">
    <property type="entry name" value="STAS_dom_sf"/>
</dbReference>
<keyword evidence="3 5" id="KW-1133">Transmembrane helix</keyword>
<feature type="transmembrane region" description="Helical" evidence="5">
    <location>
        <begin position="108"/>
        <end position="131"/>
    </location>
</feature>
<evidence type="ECO:0000256" key="2">
    <source>
        <dbReference type="ARBA" id="ARBA00022692"/>
    </source>
</evidence>
<feature type="domain" description="STAS" evidence="6">
    <location>
        <begin position="446"/>
        <end position="562"/>
    </location>
</feature>
<dbReference type="AlphaFoldDB" id="A0A2P2CBY2"/>
<keyword evidence="4 5" id="KW-0472">Membrane</keyword>
<feature type="transmembrane region" description="Helical" evidence="5">
    <location>
        <begin position="360"/>
        <end position="379"/>
    </location>
</feature>
<dbReference type="PANTHER" id="PTHR11814">
    <property type="entry name" value="SULFATE TRANSPORTER"/>
    <property type="match status" value="1"/>
</dbReference>
<dbReference type="SUPFAM" id="SSF52091">
    <property type="entry name" value="SpoIIaa-like"/>
    <property type="match status" value="1"/>
</dbReference>
<name>A0A2P2CBY2_9ZZZZ</name>
<protein>
    <submittedName>
        <fullName evidence="7">Putative sulfate transporter</fullName>
    </submittedName>
</protein>
<keyword evidence="2 5" id="KW-0812">Transmembrane</keyword>
<dbReference type="InterPro" id="IPR002645">
    <property type="entry name" value="STAS_dom"/>
</dbReference>
<dbReference type="CDD" id="cd07042">
    <property type="entry name" value="STAS_SulP_like_sulfate_transporter"/>
    <property type="match status" value="1"/>
</dbReference>
<evidence type="ECO:0000256" key="1">
    <source>
        <dbReference type="ARBA" id="ARBA00004141"/>
    </source>
</evidence>
<organism evidence="7">
    <name type="scientific">metagenome</name>
    <dbReference type="NCBI Taxonomy" id="256318"/>
    <lineage>
        <taxon>unclassified sequences</taxon>
        <taxon>metagenomes</taxon>
    </lineage>
</organism>
<comment type="subcellular location">
    <subcellularLocation>
        <location evidence="1">Membrane</location>
        <topology evidence="1">Multi-pass membrane protein</topology>
    </subcellularLocation>
</comment>
<feature type="transmembrane region" description="Helical" evidence="5">
    <location>
        <begin position="253"/>
        <end position="273"/>
    </location>
</feature>
<dbReference type="Pfam" id="PF01740">
    <property type="entry name" value="STAS"/>
    <property type="match status" value="1"/>
</dbReference>
<dbReference type="Gene3D" id="3.30.750.24">
    <property type="entry name" value="STAS domain"/>
    <property type="match status" value="1"/>
</dbReference>
<evidence type="ECO:0000313" key="7">
    <source>
        <dbReference type="EMBL" id="CUR58422.1"/>
    </source>
</evidence>
<dbReference type="Pfam" id="PF00916">
    <property type="entry name" value="Sulfate_transp"/>
    <property type="match status" value="1"/>
</dbReference>
<dbReference type="EMBL" id="CZKB01000006">
    <property type="protein sequence ID" value="CUR58422.1"/>
    <property type="molecule type" value="Genomic_DNA"/>
</dbReference>
<feature type="transmembrane region" description="Helical" evidence="5">
    <location>
        <begin position="334"/>
        <end position="354"/>
    </location>
</feature>
<dbReference type="PROSITE" id="PS50801">
    <property type="entry name" value="STAS"/>
    <property type="match status" value="1"/>
</dbReference>
<sequence length="568" mass="59117">MVSPSRQRPRLRALVPGLAVLRGYQQGWLRPDLVAGATVGAMLIPQSMAYAELAGMPPEYGFYAVLGPLVVYALVGTSRHLGVGPEPGTAILAAAGVGAIAAGDPGRYVALMAALALVVGAIAILGAAARLGFIASVLSKPVLVGYITGVGLTLLSSQIAAFTGVAIEADRFFPRVVELVRELGDVDPATLALGTATLVLVLALRRWAPTWPGALIAVALATTLVWFVSGAEPMVPVVGVIPEGLPTPGLPDVGWADLVSLLPVAVGIVLVGFTDNVLTARSIADRLGYRVEPNQELFALGLTNLTSGLSQGFPVSSSASRTAVPASLGSRTQLVSLVAAGLVVATLVLLSPVLGEIPRTALAAVIVAAAIAILDVPGYRALWRASRQEALLAVVATLGVIVFDVLVGVIVAVSLSIVVALSRIARPHDAILGDAPDLDGWVEVDAHPEATPEPGLLVYRFDAPLFFLNAERFAARVVDVLEANPGAEEWLVLDFEGVGALDATALDTLNGLLERLDGLGIEVVAVARANDDVVQRLRRVDLLEPKGPVRDFATINAAVRAFRQRQRE</sequence>
<dbReference type="InterPro" id="IPR001902">
    <property type="entry name" value="SLC26A/SulP_fam"/>
</dbReference>
<feature type="transmembrane region" description="Helical" evidence="5">
    <location>
        <begin position="143"/>
        <end position="166"/>
    </location>
</feature>
<proteinExistence type="predicted"/>
<accession>A0A2P2CBY2</accession>
<gene>
    <name evidence="7" type="ORF">NOCA1140094</name>
</gene>
<feature type="transmembrane region" description="Helical" evidence="5">
    <location>
        <begin position="211"/>
        <end position="229"/>
    </location>
</feature>
<evidence type="ECO:0000256" key="5">
    <source>
        <dbReference type="SAM" id="Phobius"/>
    </source>
</evidence>
<feature type="transmembrane region" description="Helical" evidence="5">
    <location>
        <begin position="60"/>
        <end position="76"/>
    </location>
</feature>
<dbReference type="GO" id="GO:0055085">
    <property type="term" value="P:transmembrane transport"/>
    <property type="evidence" value="ECO:0007669"/>
    <property type="project" value="InterPro"/>
</dbReference>
<feature type="transmembrane region" description="Helical" evidence="5">
    <location>
        <begin position="391"/>
        <end position="421"/>
    </location>
</feature>